<protein>
    <submittedName>
        <fullName evidence="2">Uncharacterized protein</fullName>
    </submittedName>
</protein>
<feature type="transmembrane region" description="Helical" evidence="1">
    <location>
        <begin position="156"/>
        <end position="177"/>
    </location>
</feature>
<feature type="transmembrane region" description="Helical" evidence="1">
    <location>
        <begin position="34"/>
        <end position="54"/>
    </location>
</feature>
<comment type="caution">
    <text evidence="2">The sequence shown here is derived from an EMBL/GenBank/DDBJ whole genome shotgun (WGS) entry which is preliminary data.</text>
</comment>
<accession>A0A2N8S355</accession>
<feature type="transmembrane region" description="Helical" evidence="1">
    <location>
        <begin position="66"/>
        <end position="96"/>
    </location>
</feature>
<feature type="transmembrane region" description="Helical" evidence="1">
    <location>
        <begin position="223"/>
        <end position="244"/>
    </location>
</feature>
<keyword evidence="1" id="KW-0812">Transmembrane</keyword>
<gene>
    <name evidence="2" type="ORF">CXK92_12750</name>
</gene>
<name>A0A2N8S355_STUST</name>
<reference evidence="2 3" key="1">
    <citation type="submission" date="2018-01" db="EMBL/GenBank/DDBJ databases">
        <title>Denitrification phenotypes of diverse strains of Pseudomonas stutzeri.</title>
        <authorList>
            <person name="Milligan D.A."/>
            <person name="Bergaust L."/>
            <person name="Bakken L.R."/>
            <person name="Frostegard A."/>
        </authorList>
    </citation>
    <scope>NUCLEOTIDE SEQUENCE [LARGE SCALE GENOMIC DNA]</scope>
    <source>
        <strain evidence="2 3">KC</strain>
    </source>
</reference>
<evidence type="ECO:0000313" key="2">
    <source>
        <dbReference type="EMBL" id="PNF81058.1"/>
    </source>
</evidence>
<proteinExistence type="predicted"/>
<evidence type="ECO:0000256" key="1">
    <source>
        <dbReference type="SAM" id="Phobius"/>
    </source>
</evidence>
<keyword evidence="1" id="KW-1133">Transmembrane helix</keyword>
<evidence type="ECO:0000313" key="3">
    <source>
        <dbReference type="Proteomes" id="UP000235925"/>
    </source>
</evidence>
<feature type="transmembrane region" description="Helical" evidence="1">
    <location>
        <begin position="127"/>
        <end position="150"/>
    </location>
</feature>
<feature type="transmembrane region" description="Helical" evidence="1">
    <location>
        <begin position="251"/>
        <end position="269"/>
    </location>
</feature>
<organism evidence="2 3">
    <name type="scientific">Stutzerimonas stutzeri</name>
    <name type="common">Pseudomonas stutzeri</name>
    <dbReference type="NCBI Taxonomy" id="316"/>
    <lineage>
        <taxon>Bacteria</taxon>
        <taxon>Pseudomonadati</taxon>
        <taxon>Pseudomonadota</taxon>
        <taxon>Gammaproteobacteria</taxon>
        <taxon>Pseudomonadales</taxon>
        <taxon>Pseudomonadaceae</taxon>
        <taxon>Stutzerimonas</taxon>
    </lineage>
</organism>
<sequence length="350" mass="38961">MQPKWIDQPASSDEDVFDHLLASSSAVLSRHISIILKAGPPLFGFAIFIFYFYRHQFYPSFDLFQFSSLLIAAAAIGFTIIGLLVVALFSPGIWIYHQFLQHKQVKGDLKYSLPYLEERRGWWVLKLGSLVFGLPFIACTLSLIAVVILAPTLFPLSVILVPIAVTLLFGVIIQIVFELKPLSFLRYMWAADVGVMIAGLLTTFTLGQSGPIIEGFQIGAWKWAIYVAVVLIVPLIAALCSFVFIAGWNSALHFSIFFALLIALYSGLLTNLPDKTIHTLGLGNFRAESIVFETSYCDEPVKNLSLDATCAMNDIHITWSLGETLILRLDDGRVVQIPFRFIRAIINPAK</sequence>
<dbReference type="Proteomes" id="UP000235925">
    <property type="component" value="Unassembled WGS sequence"/>
</dbReference>
<keyword evidence="1" id="KW-0472">Membrane</keyword>
<feature type="transmembrane region" description="Helical" evidence="1">
    <location>
        <begin position="184"/>
        <end position="203"/>
    </location>
</feature>
<dbReference type="RefSeq" id="WP_102825372.1">
    <property type="nucleotide sequence ID" value="NZ_CP139348.1"/>
</dbReference>
<dbReference type="EMBL" id="POUN01000003">
    <property type="protein sequence ID" value="PNF81058.1"/>
    <property type="molecule type" value="Genomic_DNA"/>
</dbReference>
<dbReference type="AlphaFoldDB" id="A0A2N8S355"/>
<dbReference type="OrthoDB" id="7029908at2"/>